<evidence type="ECO:0000256" key="5">
    <source>
        <dbReference type="ARBA" id="ARBA00023163"/>
    </source>
</evidence>
<dbReference type="PROSITE" id="PS01063">
    <property type="entry name" value="SIGMA70_ECF"/>
    <property type="match status" value="1"/>
</dbReference>
<keyword evidence="4 6" id="KW-0238">DNA-binding</keyword>
<dbReference type="NCBIfam" id="TIGR02937">
    <property type="entry name" value="sigma70-ECF"/>
    <property type="match status" value="1"/>
</dbReference>
<evidence type="ECO:0000256" key="1">
    <source>
        <dbReference type="ARBA" id="ARBA00010641"/>
    </source>
</evidence>
<dbReference type="SUPFAM" id="SSF88946">
    <property type="entry name" value="Sigma2 domain of RNA polymerase sigma factors"/>
    <property type="match status" value="1"/>
</dbReference>
<name>A0AAE3H477_9BACT</name>
<dbReference type="Pfam" id="PF04542">
    <property type="entry name" value="Sigma70_r2"/>
    <property type="match status" value="1"/>
</dbReference>
<sequence>MSYEYTKDKTSELVELCKVGNPVAQREIYNLYIKAMFNTALRIVGDREEAEDVIQESFLDGFMKIGMFRGESTFGAWLKSIVVNKSIAKLRSRKVVLEEIDDKMESTFVSDDDDDLEEKMETIERIKKGITSLPNGFRVVLNLYLFEGYDHQEIGAILGISEVTSRSQYIRGKSKLLEILRVKQ</sequence>
<dbReference type="InterPro" id="IPR007627">
    <property type="entry name" value="RNA_pol_sigma70_r2"/>
</dbReference>
<dbReference type="GO" id="GO:0006352">
    <property type="term" value="P:DNA-templated transcription initiation"/>
    <property type="evidence" value="ECO:0007669"/>
    <property type="project" value="InterPro"/>
</dbReference>
<comment type="similarity">
    <text evidence="1 6">Belongs to the sigma-70 factor family. ECF subfamily.</text>
</comment>
<feature type="domain" description="RNA polymerase sigma factor 70 region 4 type 2" evidence="8">
    <location>
        <begin position="126"/>
        <end position="176"/>
    </location>
</feature>
<dbReference type="GO" id="GO:0003677">
    <property type="term" value="F:DNA binding"/>
    <property type="evidence" value="ECO:0007669"/>
    <property type="project" value="UniProtKB-KW"/>
</dbReference>
<evidence type="ECO:0000256" key="2">
    <source>
        <dbReference type="ARBA" id="ARBA00023015"/>
    </source>
</evidence>
<keyword evidence="2 6" id="KW-0805">Transcription regulation</keyword>
<evidence type="ECO:0000259" key="8">
    <source>
        <dbReference type="Pfam" id="PF08281"/>
    </source>
</evidence>
<evidence type="ECO:0000313" key="10">
    <source>
        <dbReference type="Proteomes" id="UP001204144"/>
    </source>
</evidence>
<dbReference type="EMBL" id="RJUF01000012">
    <property type="protein sequence ID" value="MCP9762615.1"/>
    <property type="molecule type" value="Genomic_DNA"/>
</dbReference>
<dbReference type="PANTHER" id="PTHR43133:SF8">
    <property type="entry name" value="RNA POLYMERASE SIGMA FACTOR HI_1459-RELATED"/>
    <property type="match status" value="1"/>
</dbReference>
<evidence type="ECO:0000313" key="9">
    <source>
        <dbReference type="EMBL" id="MCP9762615.1"/>
    </source>
</evidence>
<dbReference type="Pfam" id="PF08281">
    <property type="entry name" value="Sigma70_r4_2"/>
    <property type="match status" value="1"/>
</dbReference>
<feature type="domain" description="RNA polymerase sigma-70 region 2" evidence="7">
    <location>
        <begin position="29"/>
        <end position="94"/>
    </location>
</feature>
<evidence type="ECO:0000256" key="3">
    <source>
        <dbReference type="ARBA" id="ARBA00023082"/>
    </source>
</evidence>
<dbReference type="Gene3D" id="1.10.1740.10">
    <property type="match status" value="1"/>
</dbReference>
<dbReference type="GO" id="GO:0016987">
    <property type="term" value="F:sigma factor activity"/>
    <property type="evidence" value="ECO:0007669"/>
    <property type="project" value="UniProtKB-KW"/>
</dbReference>
<keyword evidence="10" id="KW-1185">Reference proteome</keyword>
<comment type="caution">
    <text evidence="9">The sequence shown here is derived from an EMBL/GenBank/DDBJ whole genome shotgun (WGS) entry which is preliminary data.</text>
</comment>
<dbReference type="InterPro" id="IPR036388">
    <property type="entry name" value="WH-like_DNA-bd_sf"/>
</dbReference>
<dbReference type="RefSeq" id="WP_255036388.1">
    <property type="nucleotide sequence ID" value="NZ_RJUF01000012.1"/>
</dbReference>
<dbReference type="InterPro" id="IPR013324">
    <property type="entry name" value="RNA_pol_sigma_r3/r4-like"/>
</dbReference>
<dbReference type="Proteomes" id="UP001204144">
    <property type="component" value="Unassembled WGS sequence"/>
</dbReference>
<reference evidence="9 10" key="1">
    <citation type="submission" date="2018-11" db="EMBL/GenBank/DDBJ databases">
        <title>Novel bacteria species description.</title>
        <authorList>
            <person name="Han J.-H."/>
        </authorList>
    </citation>
    <scope>NUCLEOTIDE SEQUENCE [LARGE SCALE GENOMIC DNA]</scope>
    <source>
        <strain evidence="9 10">KCTC23259</strain>
    </source>
</reference>
<dbReference type="AlphaFoldDB" id="A0AAE3H477"/>
<dbReference type="InterPro" id="IPR000838">
    <property type="entry name" value="RNA_pol_sigma70_ECF_CS"/>
</dbReference>
<gene>
    <name evidence="9" type="ORF">EGI31_06580</name>
</gene>
<dbReference type="PANTHER" id="PTHR43133">
    <property type="entry name" value="RNA POLYMERASE ECF-TYPE SIGMA FACTO"/>
    <property type="match status" value="1"/>
</dbReference>
<dbReference type="InterPro" id="IPR013325">
    <property type="entry name" value="RNA_pol_sigma_r2"/>
</dbReference>
<accession>A0AAE3H477</accession>
<dbReference type="InterPro" id="IPR039425">
    <property type="entry name" value="RNA_pol_sigma-70-like"/>
</dbReference>
<dbReference type="Gene3D" id="1.10.10.10">
    <property type="entry name" value="Winged helix-like DNA-binding domain superfamily/Winged helix DNA-binding domain"/>
    <property type="match status" value="1"/>
</dbReference>
<evidence type="ECO:0000256" key="4">
    <source>
        <dbReference type="ARBA" id="ARBA00023125"/>
    </source>
</evidence>
<keyword evidence="3 6" id="KW-0731">Sigma factor</keyword>
<dbReference type="InterPro" id="IPR013249">
    <property type="entry name" value="RNA_pol_sigma70_r4_t2"/>
</dbReference>
<organism evidence="9 10">
    <name type="scientific">Lacihabitans soyangensis</name>
    <dbReference type="NCBI Taxonomy" id="869394"/>
    <lineage>
        <taxon>Bacteria</taxon>
        <taxon>Pseudomonadati</taxon>
        <taxon>Bacteroidota</taxon>
        <taxon>Cytophagia</taxon>
        <taxon>Cytophagales</taxon>
        <taxon>Leadbetterellaceae</taxon>
        <taxon>Lacihabitans</taxon>
    </lineage>
</organism>
<proteinExistence type="inferred from homology"/>
<evidence type="ECO:0000259" key="7">
    <source>
        <dbReference type="Pfam" id="PF04542"/>
    </source>
</evidence>
<dbReference type="InterPro" id="IPR014284">
    <property type="entry name" value="RNA_pol_sigma-70_dom"/>
</dbReference>
<evidence type="ECO:0000256" key="6">
    <source>
        <dbReference type="RuleBase" id="RU000716"/>
    </source>
</evidence>
<protein>
    <recommendedName>
        <fullName evidence="6">RNA polymerase sigma factor</fullName>
    </recommendedName>
</protein>
<dbReference type="SUPFAM" id="SSF88659">
    <property type="entry name" value="Sigma3 and sigma4 domains of RNA polymerase sigma factors"/>
    <property type="match status" value="1"/>
</dbReference>
<keyword evidence="5 6" id="KW-0804">Transcription</keyword>